<feature type="non-terminal residue" evidence="3">
    <location>
        <position position="147"/>
    </location>
</feature>
<dbReference type="Proteomes" id="UP000694865">
    <property type="component" value="Unplaced"/>
</dbReference>
<reference evidence="3" key="1">
    <citation type="submission" date="2025-08" db="UniProtKB">
        <authorList>
            <consortium name="RefSeq"/>
        </authorList>
    </citation>
    <scope>IDENTIFICATION</scope>
    <source>
        <tissue evidence="3">Testes</tissue>
    </source>
</reference>
<sequence>MSLLTNWLKQVNPPSSPGLGLPDPREEVSLVEAKAIEAANTAVEQSVSVSRKRKRGDYNFYSDEVRAKIGRSALENGVMKTVRKFSKDLGKNVSESSVRGMRDSYVRKQKQDSSSIVTALPKGQRGQPLLIGRELDIKAQQWIRKVR</sequence>
<dbReference type="GeneID" id="102806143"/>
<feature type="region of interest" description="Disordered" evidence="1">
    <location>
        <begin position="1"/>
        <end position="24"/>
    </location>
</feature>
<feature type="compositionally biased region" description="Basic and acidic residues" evidence="1">
    <location>
        <begin position="100"/>
        <end position="111"/>
    </location>
</feature>
<feature type="region of interest" description="Disordered" evidence="1">
    <location>
        <begin position="96"/>
        <end position="116"/>
    </location>
</feature>
<evidence type="ECO:0000313" key="2">
    <source>
        <dbReference type="Proteomes" id="UP000694865"/>
    </source>
</evidence>
<evidence type="ECO:0000313" key="3">
    <source>
        <dbReference type="RefSeq" id="XP_006822759.1"/>
    </source>
</evidence>
<organism evidence="2 3">
    <name type="scientific">Saccoglossus kowalevskii</name>
    <name type="common">Acorn worm</name>
    <dbReference type="NCBI Taxonomy" id="10224"/>
    <lineage>
        <taxon>Eukaryota</taxon>
        <taxon>Metazoa</taxon>
        <taxon>Hemichordata</taxon>
        <taxon>Enteropneusta</taxon>
        <taxon>Harrimaniidae</taxon>
        <taxon>Saccoglossus</taxon>
    </lineage>
</organism>
<proteinExistence type="predicted"/>
<dbReference type="RefSeq" id="XP_006822759.1">
    <property type="nucleotide sequence ID" value="XM_006822696.1"/>
</dbReference>
<accession>A0ABM0MRW8</accession>
<gene>
    <name evidence="3" type="primary">LOC102806143</name>
</gene>
<evidence type="ECO:0000256" key="1">
    <source>
        <dbReference type="SAM" id="MobiDB-lite"/>
    </source>
</evidence>
<protein>
    <submittedName>
        <fullName evidence="3">Uncharacterized protein LOC102806143</fullName>
    </submittedName>
</protein>
<keyword evidence="2" id="KW-1185">Reference proteome</keyword>
<name>A0ABM0MRW8_SACKO</name>